<keyword evidence="6 11" id="KW-0812">Transmembrane</keyword>
<keyword evidence="5 10" id="KW-0997">Cell inner membrane</keyword>
<dbReference type="PANTHER" id="PTHR38831:SF2">
    <property type="entry name" value="TYPE II SECRETION SYSTEM PROTEIN K"/>
    <property type="match status" value="1"/>
</dbReference>
<evidence type="ECO:0000313" key="13">
    <source>
        <dbReference type="EMBL" id="CAA9892167.1"/>
    </source>
</evidence>
<comment type="caution">
    <text evidence="13">The sequence shown here is derived from an EMBL/GenBank/DDBJ whole genome shotgun (WGS) entry which is preliminary data.</text>
</comment>
<dbReference type="RefSeq" id="WP_246247046.1">
    <property type="nucleotide sequence ID" value="NZ_CADCXN010000091.1"/>
</dbReference>
<evidence type="ECO:0000256" key="4">
    <source>
        <dbReference type="ARBA" id="ARBA00022475"/>
    </source>
</evidence>
<dbReference type="SUPFAM" id="SSF158544">
    <property type="entry name" value="GspK insert domain-like"/>
    <property type="match status" value="1"/>
</dbReference>
<dbReference type="Gene3D" id="1.10.40.60">
    <property type="entry name" value="EpsJ-like"/>
    <property type="match status" value="1"/>
</dbReference>
<evidence type="ECO:0000256" key="6">
    <source>
        <dbReference type="ARBA" id="ARBA00022692"/>
    </source>
</evidence>
<accession>A0A8S0YAL5</accession>
<evidence type="ECO:0000256" key="3">
    <source>
        <dbReference type="ARBA" id="ARBA00022448"/>
    </source>
</evidence>
<keyword evidence="3 10" id="KW-0813">Transport</keyword>
<dbReference type="InterPro" id="IPR049031">
    <property type="entry name" value="T2SSK_SAM-like_1st"/>
</dbReference>
<evidence type="ECO:0000313" key="14">
    <source>
        <dbReference type="Proteomes" id="UP000494216"/>
    </source>
</evidence>
<evidence type="ECO:0000256" key="11">
    <source>
        <dbReference type="SAM" id="Phobius"/>
    </source>
</evidence>
<keyword evidence="9 10" id="KW-0472">Membrane</keyword>
<feature type="transmembrane region" description="Helical" evidence="11">
    <location>
        <begin position="28"/>
        <end position="49"/>
    </location>
</feature>
<proteinExistence type="inferred from homology"/>
<feature type="domain" description="T2SS protein K first SAM-like" evidence="12">
    <location>
        <begin position="121"/>
        <end position="211"/>
    </location>
</feature>
<evidence type="ECO:0000256" key="5">
    <source>
        <dbReference type="ARBA" id="ARBA00022519"/>
    </source>
</evidence>
<gene>
    <name evidence="13" type="ORF">METHB2_60059</name>
</gene>
<evidence type="ECO:0000256" key="7">
    <source>
        <dbReference type="ARBA" id="ARBA00022927"/>
    </source>
</evidence>
<dbReference type="EMBL" id="CADCXN010000091">
    <property type="protein sequence ID" value="CAA9892167.1"/>
    <property type="molecule type" value="Genomic_DNA"/>
</dbReference>
<dbReference type="Pfam" id="PF21687">
    <property type="entry name" value="T2SSK_1st"/>
    <property type="match status" value="1"/>
</dbReference>
<dbReference type="Proteomes" id="UP000494216">
    <property type="component" value="Unassembled WGS sequence"/>
</dbReference>
<keyword evidence="7" id="KW-0653">Protein transport</keyword>
<keyword evidence="14" id="KW-1185">Reference proteome</keyword>
<dbReference type="PIRSF" id="PIRSF002786">
    <property type="entry name" value="XcpX"/>
    <property type="match status" value="1"/>
</dbReference>
<dbReference type="InterPro" id="IPR005628">
    <property type="entry name" value="GspK"/>
</dbReference>
<dbReference type="GO" id="GO:0009306">
    <property type="term" value="P:protein secretion"/>
    <property type="evidence" value="ECO:0007669"/>
    <property type="project" value="InterPro"/>
</dbReference>
<sequence>MKASDSLVCKSLNPMIILRQLPATQNGLALVLVLWIVSLLTIMAGSFALSMRRESSIITGIVSNAQAKSIAESGLAIAEMMLLNPEPNKRWRTDGSVYEMDFGNAKVRLRLLSESGKIDINIADQALLQSLMNHAPVEDDEQKNKLVNAILDWRDKDDLVHLDGAEKAEYQKAGLSYQPRNKPFQSIEELQMVLGMDENIFLWIEDLVTVYSGQPVDLQLASRNVLEVLPGLEPGVVENFLAARRESALSGLPTPGFPSGSAQNTVSGQNAIVSVQSEARLSDGSKTMINTVIKNSDNPQFGPFQILKWQVGYTNTLSLFTDEMLDLLVMQYAEPEFNN</sequence>
<keyword evidence="8 11" id="KW-1133">Transmembrane helix</keyword>
<reference evidence="13 14" key="1">
    <citation type="submission" date="2020-02" db="EMBL/GenBank/DDBJ databases">
        <authorList>
            <person name="Hogendoorn C."/>
        </authorList>
    </citation>
    <scope>NUCLEOTIDE SEQUENCE [LARGE SCALE GENOMIC DNA]</scope>
    <source>
        <strain evidence="13">METHB21</strain>
    </source>
</reference>
<evidence type="ECO:0000256" key="2">
    <source>
        <dbReference type="ARBA" id="ARBA00007246"/>
    </source>
</evidence>
<protein>
    <recommendedName>
        <fullName evidence="10">Type II secretion system protein K</fullName>
    </recommendedName>
</protein>
<organism evidence="13 14">
    <name type="scientific">Candidatus Methylobacter favarea</name>
    <dbReference type="NCBI Taxonomy" id="2707345"/>
    <lineage>
        <taxon>Bacteria</taxon>
        <taxon>Pseudomonadati</taxon>
        <taxon>Pseudomonadota</taxon>
        <taxon>Gammaproteobacteria</taxon>
        <taxon>Methylococcales</taxon>
        <taxon>Methylococcaceae</taxon>
        <taxon>Methylobacter</taxon>
    </lineage>
</organism>
<comment type="subcellular location">
    <subcellularLocation>
        <location evidence="1 10">Cell inner membrane</location>
    </subcellularLocation>
</comment>
<evidence type="ECO:0000256" key="9">
    <source>
        <dbReference type="ARBA" id="ARBA00023136"/>
    </source>
</evidence>
<dbReference type="InterPro" id="IPR038072">
    <property type="entry name" value="GspK_central_sf"/>
</dbReference>
<keyword evidence="4 10" id="KW-1003">Cell membrane</keyword>
<dbReference type="AlphaFoldDB" id="A0A8S0YAL5"/>
<comment type="similarity">
    <text evidence="2 10">Belongs to the GSP K family.</text>
</comment>
<evidence type="ECO:0000259" key="12">
    <source>
        <dbReference type="Pfam" id="PF21687"/>
    </source>
</evidence>
<evidence type="ECO:0000256" key="10">
    <source>
        <dbReference type="PIRNR" id="PIRNR002786"/>
    </source>
</evidence>
<evidence type="ECO:0000256" key="1">
    <source>
        <dbReference type="ARBA" id="ARBA00004533"/>
    </source>
</evidence>
<dbReference type="PANTHER" id="PTHR38831">
    <property type="entry name" value="TYPE II SECRETION SYSTEM PROTEIN K"/>
    <property type="match status" value="1"/>
</dbReference>
<dbReference type="GO" id="GO:0005886">
    <property type="term" value="C:plasma membrane"/>
    <property type="evidence" value="ECO:0007669"/>
    <property type="project" value="UniProtKB-SubCell"/>
</dbReference>
<name>A0A8S0YAL5_9GAMM</name>
<evidence type="ECO:0000256" key="8">
    <source>
        <dbReference type="ARBA" id="ARBA00022989"/>
    </source>
</evidence>